<comment type="caution">
    <text evidence="2">The sequence shown here is derived from an EMBL/GenBank/DDBJ whole genome shotgun (WGS) entry which is preliminary data.</text>
</comment>
<sequence length="94" mass="10595">MSIQDQFTGSCGDNGNSESLLIENLPKKKMKIQIECEEIDRISHLPDTLIVQILSRLSIKDVFRKAILSKDCNTSGLLSTTLFRKRSMAIQIAR</sequence>
<dbReference type="EMBL" id="JACXVP010000007">
    <property type="protein sequence ID" value="KAG5595031.1"/>
    <property type="molecule type" value="Genomic_DNA"/>
</dbReference>
<dbReference type="SUPFAM" id="SSF81383">
    <property type="entry name" value="F-box domain"/>
    <property type="match status" value="1"/>
</dbReference>
<evidence type="ECO:0000259" key="1">
    <source>
        <dbReference type="PROSITE" id="PS50181"/>
    </source>
</evidence>
<dbReference type="InterPro" id="IPR036047">
    <property type="entry name" value="F-box-like_dom_sf"/>
</dbReference>
<dbReference type="PROSITE" id="PS50181">
    <property type="entry name" value="FBOX"/>
    <property type="match status" value="1"/>
</dbReference>
<name>A0A9J5Y553_SOLCO</name>
<dbReference type="Pfam" id="PF00646">
    <property type="entry name" value="F-box"/>
    <property type="match status" value="1"/>
</dbReference>
<protein>
    <recommendedName>
        <fullName evidence="1">F-box domain-containing protein</fullName>
    </recommendedName>
</protein>
<reference evidence="2 3" key="1">
    <citation type="submission" date="2020-09" db="EMBL/GenBank/DDBJ databases">
        <title>De no assembly of potato wild relative species, Solanum commersonii.</title>
        <authorList>
            <person name="Cho K."/>
        </authorList>
    </citation>
    <scope>NUCLEOTIDE SEQUENCE [LARGE SCALE GENOMIC DNA]</scope>
    <source>
        <strain evidence="2">LZ3.2</strain>
        <tissue evidence="2">Leaf</tissue>
    </source>
</reference>
<organism evidence="2 3">
    <name type="scientific">Solanum commersonii</name>
    <name type="common">Commerson's wild potato</name>
    <name type="synonym">Commerson's nightshade</name>
    <dbReference type="NCBI Taxonomy" id="4109"/>
    <lineage>
        <taxon>Eukaryota</taxon>
        <taxon>Viridiplantae</taxon>
        <taxon>Streptophyta</taxon>
        <taxon>Embryophyta</taxon>
        <taxon>Tracheophyta</taxon>
        <taxon>Spermatophyta</taxon>
        <taxon>Magnoliopsida</taxon>
        <taxon>eudicotyledons</taxon>
        <taxon>Gunneridae</taxon>
        <taxon>Pentapetalae</taxon>
        <taxon>asterids</taxon>
        <taxon>lamiids</taxon>
        <taxon>Solanales</taxon>
        <taxon>Solanaceae</taxon>
        <taxon>Solanoideae</taxon>
        <taxon>Solaneae</taxon>
        <taxon>Solanum</taxon>
    </lineage>
</organism>
<dbReference type="InterPro" id="IPR001810">
    <property type="entry name" value="F-box_dom"/>
</dbReference>
<feature type="domain" description="F-box" evidence="1">
    <location>
        <begin position="39"/>
        <end position="86"/>
    </location>
</feature>
<gene>
    <name evidence="2" type="ORF">H5410_036263</name>
</gene>
<dbReference type="OrthoDB" id="1534647at2759"/>
<accession>A0A9J5Y553</accession>
<proteinExistence type="predicted"/>
<dbReference type="Proteomes" id="UP000824120">
    <property type="component" value="Chromosome 7"/>
</dbReference>
<evidence type="ECO:0000313" key="3">
    <source>
        <dbReference type="Proteomes" id="UP000824120"/>
    </source>
</evidence>
<dbReference type="AlphaFoldDB" id="A0A9J5Y553"/>
<evidence type="ECO:0000313" key="2">
    <source>
        <dbReference type="EMBL" id="KAG5595031.1"/>
    </source>
</evidence>
<keyword evidence="3" id="KW-1185">Reference proteome</keyword>